<dbReference type="InterPro" id="IPR023696">
    <property type="entry name" value="Ureohydrolase_dom_sf"/>
</dbReference>
<evidence type="ECO:0000313" key="3">
    <source>
        <dbReference type="Proteomes" id="UP000250572"/>
    </source>
</evidence>
<keyword evidence="3" id="KW-1185">Reference proteome</keyword>
<comment type="caution">
    <text evidence="2">The sequence shown here is derived from an EMBL/GenBank/DDBJ whole genome shotgun (WGS) entry which is preliminary data.</text>
</comment>
<dbReference type="Proteomes" id="UP000250572">
    <property type="component" value="Unassembled WGS sequence"/>
</dbReference>
<name>A0A315VVQ2_GAMAF</name>
<dbReference type="EMBL" id="NHOQ01001012">
    <property type="protein sequence ID" value="PWA27304.1"/>
    <property type="molecule type" value="Genomic_DNA"/>
</dbReference>
<proteinExistence type="predicted"/>
<evidence type="ECO:0000256" key="1">
    <source>
        <dbReference type="SAM" id="MobiDB-lite"/>
    </source>
</evidence>
<reference evidence="2 3" key="1">
    <citation type="journal article" date="2018" name="G3 (Bethesda)">
        <title>A High-Quality Reference Genome for the Invasive Mosquitofish Gambusia affinis Using a Chicago Library.</title>
        <authorList>
            <person name="Hoffberg S.L."/>
            <person name="Troendle N.J."/>
            <person name="Glenn T.C."/>
            <person name="Mahmud O."/>
            <person name="Louha S."/>
            <person name="Chalopin D."/>
            <person name="Bennetzen J.L."/>
            <person name="Mauricio R."/>
        </authorList>
    </citation>
    <scope>NUCLEOTIDE SEQUENCE [LARGE SCALE GENOMIC DNA]</scope>
    <source>
        <strain evidence="2">NE01/NJP1002.9</strain>
        <tissue evidence="2">Muscle</tissue>
    </source>
</reference>
<dbReference type="SUPFAM" id="SSF52768">
    <property type="entry name" value="Arginase/deacetylase"/>
    <property type="match status" value="1"/>
</dbReference>
<sequence>MASGSDPPGSGVKSVRRSPRLSPQSCRSAAARVRQLLLWLQAVGGVSLQEVKRRGRMERSREEEGLSGRLKTLDLCSRSAASGTGLVYSQIFTQHQNLWDISHVESPDRVTAIMSELQRRELLSLCVTVEVSLDPTCAAAGRPGSDLCPREAAEEELLLAHTKLYVDAMRATQTMTQTELQSLSDGFDSVYLHP</sequence>
<accession>A0A315VVQ2</accession>
<dbReference type="Gene3D" id="3.40.800.20">
    <property type="entry name" value="Histone deacetylase domain"/>
    <property type="match status" value="1"/>
</dbReference>
<dbReference type="AlphaFoldDB" id="A0A315VVQ2"/>
<feature type="non-terminal residue" evidence="2">
    <location>
        <position position="194"/>
    </location>
</feature>
<feature type="region of interest" description="Disordered" evidence="1">
    <location>
        <begin position="1"/>
        <end position="24"/>
    </location>
</feature>
<dbReference type="InterPro" id="IPR037138">
    <property type="entry name" value="His_deacetylse_dom_sf"/>
</dbReference>
<protein>
    <submittedName>
        <fullName evidence="2">Uncharacterized protein</fullName>
    </submittedName>
</protein>
<evidence type="ECO:0000313" key="2">
    <source>
        <dbReference type="EMBL" id="PWA27304.1"/>
    </source>
</evidence>
<gene>
    <name evidence="2" type="ORF">CCH79_00020836</name>
</gene>
<organism evidence="2 3">
    <name type="scientific">Gambusia affinis</name>
    <name type="common">Western mosquitofish</name>
    <name type="synonym">Heterandria affinis</name>
    <dbReference type="NCBI Taxonomy" id="33528"/>
    <lineage>
        <taxon>Eukaryota</taxon>
        <taxon>Metazoa</taxon>
        <taxon>Chordata</taxon>
        <taxon>Craniata</taxon>
        <taxon>Vertebrata</taxon>
        <taxon>Euteleostomi</taxon>
        <taxon>Actinopterygii</taxon>
        <taxon>Neopterygii</taxon>
        <taxon>Teleostei</taxon>
        <taxon>Neoteleostei</taxon>
        <taxon>Acanthomorphata</taxon>
        <taxon>Ovalentaria</taxon>
        <taxon>Atherinomorphae</taxon>
        <taxon>Cyprinodontiformes</taxon>
        <taxon>Poeciliidae</taxon>
        <taxon>Poeciliinae</taxon>
        <taxon>Gambusia</taxon>
    </lineage>
</organism>